<evidence type="ECO:0000256" key="2">
    <source>
        <dbReference type="SAM" id="Phobius"/>
    </source>
</evidence>
<dbReference type="PROSITE" id="PS51352">
    <property type="entry name" value="THIOREDOXIN_2"/>
    <property type="match status" value="1"/>
</dbReference>
<feature type="transmembrane region" description="Helical" evidence="2">
    <location>
        <begin position="166"/>
        <end position="183"/>
    </location>
</feature>
<keyword evidence="2" id="KW-0472">Membrane</keyword>
<dbReference type="PANTHER" id="PTHR42852">
    <property type="entry name" value="THIOL:DISULFIDE INTERCHANGE PROTEIN DSBE"/>
    <property type="match status" value="1"/>
</dbReference>
<dbReference type="InterPro" id="IPR000866">
    <property type="entry name" value="AhpC/TSA"/>
</dbReference>
<feature type="transmembrane region" description="Helical" evidence="2">
    <location>
        <begin position="45"/>
        <end position="64"/>
    </location>
</feature>
<sequence length="350" mass="39317">MQNLQLGPLVLNMDLLIYLLAGITGVLAVRLRSRGQLDKEQLLSYAWNTIIIWMIIWKASLLLFDPMSVISYPQALLFFDGGSKGFWLATVVAISYISYRYKGKLGNYEAAAFIVIMLSGWTLIFSGAQILLTSSTQLIHYVTLLLSFVVLLLLQNPTRKVTIRYTVQLLSIAFVIGLIGSMVHDQIQEGIFSARTSTQLVDEENQAVIGIRNGQSAPNFQLMDLHGNSVNLADYRGQKVIINFWTTWCRVCKAEMPHVEKLYEHYKNENVAILSVNVTSQESNAGDVEQYVEERLLSFPIIMDEIGSVSKQYKVAAYPTTFILDEAGIIRKQQVGAISFESMKNAIQDI</sequence>
<dbReference type="SUPFAM" id="SSF52833">
    <property type="entry name" value="Thioredoxin-like"/>
    <property type="match status" value="1"/>
</dbReference>
<reference evidence="4" key="1">
    <citation type="submission" date="2022-05" db="EMBL/GenBank/DDBJ databases">
        <title>Novel bacterial taxa in a minimal lignocellulolytic consortium and its capacity to transform plastics disclosed by genome-resolved metagenomics.</title>
        <authorList>
            <person name="Rodriguez C.A.D."/>
            <person name="Diaz-Garcia L."/>
            <person name="Herrera K."/>
            <person name="Tarazona N.A."/>
            <person name="Sproer C."/>
            <person name="Overmann J."/>
            <person name="Jimenez D.J."/>
        </authorList>
    </citation>
    <scope>NUCLEOTIDE SEQUENCE</scope>
    <source>
        <strain evidence="4">MAG5</strain>
    </source>
</reference>
<dbReference type="InterPro" id="IPR050553">
    <property type="entry name" value="Thioredoxin_ResA/DsbE_sf"/>
</dbReference>
<evidence type="ECO:0000259" key="3">
    <source>
        <dbReference type="PROSITE" id="PS51352"/>
    </source>
</evidence>
<dbReference type="PANTHER" id="PTHR42852:SF17">
    <property type="entry name" value="THIOREDOXIN-LIKE PROTEIN HI_1115"/>
    <property type="match status" value="1"/>
</dbReference>
<dbReference type="Pfam" id="PF00578">
    <property type="entry name" value="AhpC-TSA"/>
    <property type="match status" value="1"/>
</dbReference>
<keyword evidence="2" id="KW-1133">Transmembrane helix</keyword>
<proteinExistence type="predicted"/>
<dbReference type="Proteomes" id="UP001056756">
    <property type="component" value="Chromosome"/>
</dbReference>
<organism evidence="4 5">
    <name type="scientific">Candidatus Pristimantibacillus lignocellulolyticus</name>
    <dbReference type="NCBI Taxonomy" id="2994561"/>
    <lineage>
        <taxon>Bacteria</taxon>
        <taxon>Bacillati</taxon>
        <taxon>Bacillota</taxon>
        <taxon>Bacilli</taxon>
        <taxon>Bacillales</taxon>
        <taxon>Paenibacillaceae</taxon>
        <taxon>Candidatus Pristimantibacillus</taxon>
    </lineage>
</organism>
<accession>A0A9J6ZEN2</accession>
<evidence type="ECO:0000256" key="1">
    <source>
        <dbReference type="ARBA" id="ARBA00023157"/>
    </source>
</evidence>
<feature type="transmembrane region" description="Helical" evidence="2">
    <location>
        <begin position="76"/>
        <end position="99"/>
    </location>
</feature>
<keyword evidence="2" id="KW-0812">Transmembrane</keyword>
<dbReference type="Gene3D" id="3.40.30.10">
    <property type="entry name" value="Glutaredoxin"/>
    <property type="match status" value="1"/>
</dbReference>
<evidence type="ECO:0000313" key="5">
    <source>
        <dbReference type="Proteomes" id="UP001056756"/>
    </source>
</evidence>
<evidence type="ECO:0000313" key="4">
    <source>
        <dbReference type="EMBL" id="URN94352.1"/>
    </source>
</evidence>
<protein>
    <submittedName>
        <fullName evidence="4">TlpA family protein disulfide reductase</fullName>
    </submittedName>
</protein>
<feature type="transmembrane region" description="Helical" evidence="2">
    <location>
        <begin position="15"/>
        <end position="33"/>
    </location>
</feature>
<dbReference type="GO" id="GO:0016209">
    <property type="term" value="F:antioxidant activity"/>
    <property type="evidence" value="ECO:0007669"/>
    <property type="project" value="InterPro"/>
</dbReference>
<feature type="domain" description="Thioredoxin" evidence="3">
    <location>
        <begin position="211"/>
        <end position="350"/>
    </location>
</feature>
<dbReference type="GO" id="GO:0016491">
    <property type="term" value="F:oxidoreductase activity"/>
    <property type="evidence" value="ECO:0007669"/>
    <property type="project" value="InterPro"/>
</dbReference>
<gene>
    <name evidence="4" type="ORF">NAG76_21430</name>
</gene>
<dbReference type="InterPro" id="IPR036249">
    <property type="entry name" value="Thioredoxin-like_sf"/>
</dbReference>
<dbReference type="KEGG" id="plig:NAG76_21430"/>
<dbReference type="InterPro" id="IPR013766">
    <property type="entry name" value="Thioredoxin_domain"/>
</dbReference>
<name>A0A9J6ZEN2_9BACL</name>
<dbReference type="AlphaFoldDB" id="A0A9J6ZEN2"/>
<dbReference type="CDD" id="cd02966">
    <property type="entry name" value="TlpA_like_family"/>
    <property type="match status" value="1"/>
</dbReference>
<dbReference type="EMBL" id="CP097899">
    <property type="protein sequence ID" value="URN94352.1"/>
    <property type="molecule type" value="Genomic_DNA"/>
</dbReference>
<feature type="transmembrane region" description="Helical" evidence="2">
    <location>
        <begin position="138"/>
        <end position="154"/>
    </location>
</feature>
<keyword evidence="1" id="KW-1015">Disulfide bond</keyword>
<feature type="transmembrane region" description="Helical" evidence="2">
    <location>
        <begin position="111"/>
        <end position="132"/>
    </location>
</feature>